<evidence type="ECO:0000313" key="1">
    <source>
        <dbReference type="EMBL" id="SDL59395.1"/>
    </source>
</evidence>
<evidence type="ECO:0008006" key="3">
    <source>
        <dbReference type="Google" id="ProtNLM"/>
    </source>
</evidence>
<dbReference type="SUPFAM" id="SSF53335">
    <property type="entry name" value="S-adenosyl-L-methionine-dependent methyltransferases"/>
    <property type="match status" value="1"/>
</dbReference>
<dbReference type="Gene3D" id="3.40.50.150">
    <property type="entry name" value="Vaccinia Virus protein VP39"/>
    <property type="match status" value="1"/>
</dbReference>
<organism evidence="1 2">
    <name type="scientific">Aliiruegeria lutimaris</name>
    <dbReference type="NCBI Taxonomy" id="571298"/>
    <lineage>
        <taxon>Bacteria</taxon>
        <taxon>Pseudomonadati</taxon>
        <taxon>Pseudomonadota</taxon>
        <taxon>Alphaproteobacteria</taxon>
        <taxon>Rhodobacterales</taxon>
        <taxon>Roseobacteraceae</taxon>
        <taxon>Aliiruegeria</taxon>
    </lineage>
</organism>
<dbReference type="AlphaFoldDB" id="A0A1G9LCZ1"/>
<sequence>MTHLDEARNAAFSRAPWSHLHDMALGRARLVPTMLSAREQALYFWLASQWAEGAGAIVDLGCFAGGSTARLAEGARVAGLDNAVHAYDRFTAHEKAKQGLLYASGVAPFEGDDIFALAQELLAPWQDRVTLHRGEIETLSWDGGDIEILVMDASKEASKMDRMAETFLPHLMPGRSLLVQQDFLHWSQPWVPVQMELLADFFLPLAQVPRDTMVYLCTGRPDAAALEAARTEALSDSRMLDLIKSAQLRYAARGWRLTDALEEMVLALLANPGKRAAHRFARPAPAGG</sequence>
<keyword evidence="2" id="KW-1185">Reference proteome</keyword>
<dbReference type="Proteomes" id="UP000199382">
    <property type="component" value="Unassembled WGS sequence"/>
</dbReference>
<protein>
    <recommendedName>
        <fullName evidence="3">Methyltransferase domain-containing protein</fullName>
    </recommendedName>
</protein>
<dbReference type="STRING" id="571298.SAMN04488026_109613"/>
<evidence type="ECO:0000313" key="2">
    <source>
        <dbReference type="Proteomes" id="UP000199382"/>
    </source>
</evidence>
<dbReference type="EMBL" id="FNEK01000096">
    <property type="protein sequence ID" value="SDL59395.1"/>
    <property type="molecule type" value="Genomic_DNA"/>
</dbReference>
<reference evidence="1 2" key="1">
    <citation type="submission" date="2016-10" db="EMBL/GenBank/DDBJ databases">
        <authorList>
            <person name="de Groot N.N."/>
        </authorList>
    </citation>
    <scope>NUCLEOTIDE SEQUENCE [LARGE SCALE GENOMIC DNA]</scope>
    <source>
        <strain evidence="1 2">DSM 25294</strain>
    </source>
</reference>
<dbReference type="InterPro" id="IPR029063">
    <property type="entry name" value="SAM-dependent_MTases_sf"/>
</dbReference>
<dbReference type="Pfam" id="PF13578">
    <property type="entry name" value="Methyltransf_24"/>
    <property type="match status" value="1"/>
</dbReference>
<accession>A0A1G9LCZ1</accession>
<dbReference type="RefSeq" id="WP_139188549.1">
    <property type="nucleotide sequence ID" value="NZ_FNEK01000096.1"/>
</dbReference>
<dbReference type="OrthoDB" id="7873666at2"/>
<name>A0A1G9LCZ1_9RHOB</name>
<proteinExistence type="predicted"/>
<gene>
    <name evidence="1" type="ORF">SAMN04488026_109613</name>
</gene>